<evidence type="ECO:0000256" key="7">
    <source>
        <dbReference type="SAM" id="MobiDB-lite"/>
    </source>
</evidence>
<organism evidence="10 11">
    <name type="scientific">Lentinus tigrinus ALCF2SS1-6</name>
    <dbReference type="NCBI Taxonomy" id="1328759"/>
    <lineage>
        <taxon>Eukaryota</taxon>
        <taxon>Fungi</taxon>
        <taxon>Dikarya</taxon>
        <taxon>Basidiomycota</taxon>
        <taxon>Agaricomycotina</taxon>
        <taxon>Agaricomycetes</taxon>
        <taxon>Polyporales</taxon>
        <taxon>Polyporaceae</taxon>
        <taxon>Lentinus</taxon>
    </lineage>
</organism>
<evidence type="ECO:0000259" key="9">
    <source>
        <dbReference type="PROSITE" id="PS51767"/>
    </source>
</evidence>
<feature type="active site" evidence="5">
    <location>
        <position position="128"/>
    </location>
</feature>
<keyword evidence="8" id="KW-0732">Signal</keyword>
<keyword evidence="3 6" id="KW-0064">Aspartyl protease</keyword>
<evidence type="ECO:0000256" key="6">
    <source>
        <dbReference type="RuleBase" id="RU000454"/>
    </source>
</evidence>
<accession>A0A5C2SN18</accession>
<evidence type="ECO:0000313" key="11">
    <source>
        <dbReference type="Proteomes" id="UP000313359"/>
    </source>
</evidence>
<evidence type="ECO:0000256" key="3">
    <source>
        <dbReference type="ARBA" id="ARBA00022750"/>
    </source>
</evidence>
<dbReference type="PROSITE" id="PS51767">
    <property type="entry name" value="PEPTIDASE_A1"/>
    <property type="match status" value="1"/>
</dbReference>
<dbReference type="EMBL" id="ML122258">
    <property type="protein sequence ID" value="RPD62876.1"/>
    <property type="molecule type" value="Genomic_DNA"/>
</dbReference>
<dbReference type="GO" id="GO:0004190">
    <property type="term" value="F:aspartic-type endopeptidase activity"/>
    <property type="evidence" value="ECO:0007669"/>
    <property type="project" value="UniProtKB-KW"/>
</dbReference>
<dbReference type="PANTHER" id="PTHR47966">
    <property type="entry name" value="BETA-SITE APP-CLEAVING ENZYME, ISOFORM A-RELATED"/>
    <property type="match status" value="1"/>
</dbReference>
<dbReference type="Proteomes" id="UP000313359">
    <property type="component" value="Unassembled WGS sequence"/>
</dbReference>
<keyword evidence="11" id="KW-1185">Reference proteome</keyword>
<dbReference type="InterPro" id="IPR001461">
    <property type="entry name" value="Aspartic_peptidase_A1"/>
</dbReference>
<dbReference type="FunFam" id="2.40.70.10:FF:000115">
    <property type="entry name" value="Lysosomal aspartic protease"/>
    <property type="match status" value="1"/>
</dbReference>
<dbReference type="OrthoDB" id="15189at2759"/>
<dbReference type="STRING" id="1328759.A0A5C2SN18"/>
<dbReference type="PROSITE" id="PS00141">
    <property type="entry name" value="ASP_PROTEASE"/>
    <property type="match status" value="1"/>
</dbReference>
<evidence type="ECO:0000313" key="10">
    <source>
        <dbReference type="EMBL" id="RPD62876.1"/>
    </source>
</evidence>
<evidence type="ECO:0000256" key="8">
    <source>
        <dbReference type="SAM" id="SignalP"/>
    </source>
</evidence>
<dbReference type="InterPro" id="IPR033121">
    <property type="entry name" value="PEPTIDASE_A1"/>
</dbReference>
<reference evidence="10" key="1">
    <citation type="journal article" date="2018" name="Genome Biol. Evol.">
        <title>Genomics and development of Lentinus tigrinus, a white-rot wood-decaying mushroom with dimorphic fruiting bodies.</title>
        <authorList>
            <person name="Wu B."/>
            <person name="Xu Z."/>
            <person name="Knudson A."/>
            <person name="Carlson A."/>
            <person name="Chen N."/>
            <person name="Kovaka S."/>
            <person name="LaButti K."/>
            <person name="Lipzen A."/>
            <person name="Pennachio C."/>
            <person name="Riley R."/>
            <person name="Schakwitz W."/>
            <person name="Umezawa K."/>
            <person name="Ohm R.A."/>
            <person name="Grigoriev I.V."/>
            <person name="Nagy L.G."/>
            <person name="Gibbons J."/>
            <person name="Hibbett D."/>
        </authorList>
    </citation>
    <scope>NUCLEOTIDE SEQUENCE [LARGE SCALE GENOMIC DNA]</scope>
    <source>
        <strain evidence="10">ALCF2SS1-6</strain>
    </source>
</reference>
<protein>
    <submittedName>
        <fullName evidence="10">Protease</fullName>
    </submittedName>
</protein>
<keyword evidence="4 6" id="KW-0378">Hydrolase</keyword>
<dbReference type="GO" id="GO:0006508">
    <property type="term" value="P:proteolysis"/>
    <property type="evidence" value="ECO:0007669"/>
    <property type="project" value="UniProtKB-KW"/>
</dbReference>
<dbReference type="PRINTS" id="PR00792">
    <property type="entry name" value="PEPSIN"/>
</dbReference>
<feature type="chain" id="PRO_5022940239" evidence="8">
    <location>
        <begin position="20"/>
        <end position="419"/>
    </location>
</feature>
<evidence type="ECO:0000256" key="5">
    <source>
        <dbReference type="PIRSR" id="PIRSR601461-1"/>
    </source>
</evidence>
<dbReference type="AlphaFoldDB" id="A0A5C2SN18"/>
<feature type="signal peptide" evidence="8">
    <location>
        <begin position="1"/>
        <end position="19"/>
    </location>
</feature>
<evidence type="ECO:0000256" key="2">
    <source>
        <dbReference type="ARBA" id="ARBA00022670"/>
    </source>
</evidence>
<dbReference type="InterPro" id="IPR034164">
    <property type="entry name" value="Pepsin-like_dom"/>
</dbReference>
<dbReference type="SUPFAM" id="SSF50630">
    <property type="entry name" value="Acid proteases"/>
    <property type="match status" value="1"/>
</dbReference>
<feature type="region of interest" description="Disordered" evidence="7">
    <location>
        <begin position="77"/>
        <end position="100"/>
    </location>
</feature>
<keyword evidence="2 6" id="KW-0645">Protease</keyword>
<evidence type="ECO:0000256" key="1">
    <source>
        <dbReference type="ARBA" id="ARBA00007447"/>
    </source>
</evidence>
<dbReference type="InterPro" id="IPR001969">
    <property type="entry name" value="Aspartic_peptidase_AS"/>
</dbReference>
<dbReference type="PANTHER" id="PTHR47966:SF51">
    <property type="entry name" value="BETA-SITE APP-CLEAVING ENZYME, ISOFORM A-RELATED"/>
    <property type="match status" value="1"/>
</dbReference>
<dbReference type="CDD" id="cd05471">
    <property type="entry name" value="pepsin_like"/>
    <property type="match status" value="1"/>
</dbReference>
<feature type="active site" evidence="5">
    <location>
        <position position="305"/>
    </location>
</feature>
<proteinExistence type="inferred from homology"/>
<gene>
    <name evidence="10" type="ORF">L227DRAFT_573397</name>
</gene>
<dbReference type="Gene3D" id="2.40.70.10">
    <property type="entry name" value="Acid Proteases"/>
    <property type="match status" value="2"/>
</dbReference>
<dbReference type="InterPro" id="IPR021109">
    <property type="entry name" value="Peptidase_aspartic_dom_sf"/>
</dbReference>
<dbReference type="Pfam" id="PF00026">
    <property type="entry name" value="Asp"/>
    <property type="match status" value="1"/>
</dbReference>
<feature type="domain" description="Peptidase A1" evidence="9">
    <location>
        <begin position="110"/>
        <end position="416"/>
    </location>
</feature>
<sequence length="419" mass="44916">MFRTTALLAPVLLSLLVSASPAHYDRGVALPLSKRSSLTTPDGRFDVEKATAARQQLERKHRQNLINAERHHLQDVVSTTPDPNVDAKINTDRDQTSGGVPLTDQAEALWSGEITIGTPPQSFSIDFDTGSSDLWIPSSHCSSCAQSHNVYNASQSSTSKLMNGTFSIRYADNSTSSGPIYTDTVTVGGVTVTGQSLSAVTNESSQFLQEPFDGILGLAWPAISNLNSSPFFLTALNQNAAKEGAFAFKLASNGSELFIGGTNPELFSGEIEYHPIVSQKYWQIGNGSVSVNGTSVSSGLKTIVDSGTTLMGAEPRVVDEFYSHINGSYQYPQLGGYWAFPCDATPELSFNWGGKDWKIDPSSFNLGGTGFNPDKCVGALVGINLGMGDDVWLLGDTFMKNVYTVFSVDKESVGFAELA</sequence>
<evidence type="ECO:0000256" key="4">
    <source>
        <dbReference type="ARBA" id="ARBA00022801"/>
    </source>
</evidence>
<comment type="similarity">
    <text evidence="1 6">Belongs to the peptidase A1 family.</text>
</comment>
<name>A0A5C2SN18_9APHY</name>